<name>E1YEK8_9BACT</name>
<feature type="region of interest" description="Disordered" evidence="1">
    <location>
        <begin position="679"/>
        <end position="698"/>
    </location>
</feature>
<dbReference type="InterPro" id="IPR016024">
    <property type="entry name" value="ARM-type_fold"/>
</dbReference>
<gene>
    <name evidence="2" type="ORF">N47_P17070</name>
</gene>
<accession>E1YEK8</accession>
<dbReference type="SUPFAM" id="SSF48371">
    <property type="entry name" value="ARM repeat"/>
    <property type="match status" value="1"/>
</dbReference>
<evidence type="ECO:0000313" key="2">
    <source>
        <dbReference type="EMBL" id="CBX29002.1"/>
    </source>
</evidence>
<evidence type="ECO:0000256" key="1">
    <source>
        <dbReference type="SAM" id="MobiDB-lite"/>
    </source>
</evidence>
<proteinExistence type="predicted"/>
<reference evidence="2" key="1">
    <citation type="journal article" date="2011" name="Environ. Microbiol.">
        <title>Genomic insights into the metabolic potential of the polycyclic aromatic hydrocarbon degrading sulfate-reducing Deltaproteobacterium N47.</title>
        <authorList>
            <person name="Bergmann F."/>
            <person name="Selesi D."/>
            <person name="Weinmaier T."/>
            <person name="Tischler P."/>
            <person name="Rattei T."/>
            <person name="Meckenstock R.U."/>
        </authorList>
    </citation>
    <scope>NUCLEOTIDE SEQUENCE</scope>
</reference>
<organism evidence="2">
    <name type="scientific">uncultured Desulfobacterium sp</name>
    <dbReference type="NCBI Taxonomy" id="201089"/>
    <lineage>
        <taxon>Bacteria</taxon>
        <taxon>Pseudomonadati</taxon>
        <taxon>Thermodesulfobacteriota</taxon>
        <taxon>Desulfobacteria</taxon>
        <taxon>Desulfobacterales</taxon>
        <taxon>Desulfobacteriaceae</taxon>
        <taxon>Desulfobacterium</taxon>
        <taxon>environmental samples</taxon>
    </lineage>
</organism>
<protein>
    <submittedName>
        <fullName evidence="2">Uncharacterized protein</fullName>
    </submittedName>
</protein>
<sequence>MSLLDDLKSLDLSAILSARESISLSINSEDLQRIVERGAADAALSTLGELLNQLKEEFDSPEKLLLPLIESVGSIGDTIDTDSLPIGEYLEAIQSGAQIIATLVEGVGDDPAKLGKVLGLSLGDMLQTASSVMNVQRFVHPDLPRFKQIIEIVDTGHISDPQQIAELALEILNPFPIESLSSIRSCVSGVLDGIADISLPTGRTDGLILALNGVTTAAASGNVTQLTAALVQLETVKAQTITSLNNDLMQVAERVGQLRIDQITDTVSGVSNVFNRAETGVLEQFASWQEQMEKIRLYIENMPPEIIGEFLTQLIETLEEYIRIYLVDPVEKQITKLENWIRGLLSDLHLREYRNILRDFLFSIAKAIRDANLDGPVKMVKSLLESIQEKLDPEAITADIQAALQGVEETIGGVLDNITGFLQTIGGEINALSSQAVEYLEKAVEAISQFKSVIDFATSAIDQLGIEEAADQVQSALADLRESAEALLTVLPLPDSMKPLIDQLVSSIEDINFDAVFEPLAKTAEKMKIPEEVEATINESLKTVSDLLTNLIPDELITSLENEINEALDTLRNFDLSSLLGGLDNLVEEAAQFVGTLDPRPAVENIRGPYQAVLDAVDYVAPARLMAPLIEAYDSLLGSIPLPSPENTVRNAAGAINEVGQQAAQAVTGPIAEMVPGASVQAGSGESTPAEPPAESEMRPGDIIRLFGYLPNKLREILNDLEEGVAGDVIAYIDNLCGGLARDIRRLSSALWEIDRQVYQWMEDLLRPLAKAQLSAQAAISVNISAGEIDINTSLRAVALAGPASMRRKLGASRALLTNAVKGEAKTAAGIMGSHLERIARSIEKTNLATLCNDLDGFLAALDPEPLAAELDALITTVMQKTPQFLEASEDALKDFMNRFSKLVQTFNPGMLAQRFLRVTSVLKEEIDILNPRRLAAELGEIHSAIKQTIIAYDPAVLAEEIWETISALSSALEALKPSELLSGLSPIGPEFFDKIENAIPVKALKDIDRSLDDIGAQLKTLDPSQLIESVNELGPRVVAEFERGIQIIRAEILALLNAIRYASGSGSAQVSVSVSTG</sequence>
<dbReference type="AlphaFoldDB" id="E1YEK8"/>
<feature type="compositionally biased region" description="Low complexity" evidence="1">
    <location>
        <begin position="686"/>
        <end position="695"/>
    </location>
</feature>
<dbReference type="EMBL" id="FR695871">
    <property type="protein sequence ID" value="CBX29002.1"/>
    <property type="molecule type" value="Genomic_DNA"/>
</dbReference>